<dbReference type="InterPro" id="IPR012334">
    <property type="entry name" value="Pectin_lyas_fold"/>
</dbReference>
<evidence type="ECO:0000313" key="2">
    <source>
        <dbReference type="Proteomes" id="UP000256779"/>
    </source>
</evidence>
<dbReference type="InterPro" id="IPR006626">
    <property type="entry name" value="PbH1"/>
</dbReference>
<name>A0A3D9L4S3_MARFU</name>
<dbReference type="InterPro" id="IPR011050">
    <property type="entry name" value="Pectin_lyase_fold/virulence"/>
</dbReference>
<dbReference type="SMART" id="SM00710">
    <property type="entry name" value="PbH1"/>
    <property type="match status" value="5"/>
</dbReference>
<dbReference type="Proteomes" id="UP000256779">
    <property type="component" value="Unassembled WGS sequence"/>
</dbReference>
<evidence type="ECO:0008006" key="3">
    <source>
        <dbReference type="Google" id="ProtNLM"/>
    </source>
</evidence>
<dbReference type="SUPFAM" id="SSF51126">
    <property type="entry name" value="Pectin lyase-like"/>
    <property type="match status" value="1"/>
</dbReference>
<proteinExistence type="predicted"/>
<comment type="caution">
    <text evidence="1">The sequence shown here is derived from an EMBL/GenBank/DDBJ whole genome shotgun (WGS) entry which is preliminary data.</text>
</comment>
<dbReference type="AlphaFoldDB" id="A0A3D9L4S3"/>
<dbReference type="Gene3D" id="2.160.20.10">
    <property type="entry name" value="Single-stranded right-handed beta-helix, Pectin lyase-like"/>
    <property type="match status" value="1"/>
</dbReference>
<accession>A0A3D9L4S3</accession>
<sequence length="508" mass="56090">MLLMLSIWVGGCSSGENDPASAPEKISRTANLVGYVPDYSAGPSSVLIRNNADWKRINDENARFFFVAPGDYTSLGEIVLSASGTAEDPRWVVFYDPETERVYPEHPVKLTKEERATVRQLTVDGNHWRIVGLYGEGYKNQHRTHIIRLNGDYNEVNAVLTEYGSHGGGQIELHGAYNVVKNSVLRNTMITPGRDNHGIVFANKSDYSTVMGCEIYNCAGDAIQVHPSDDAHRGCVIQDNDIYVDASRYFEKLDFFPHENGVDFKDGGAADPGDWIRVQGNRFAWIGSSDGGTGGSPGAIDFSNASGHKAYIKFSDNVFYECDLPFTTATGTGGGSSNHLSVVRNIFYKAAIAAIRPVTQKQFSHEYYFNTIVDVEEPGLWIESEVWNSDIMGNLIINGQNAAIEPNKGVHADLNVFYNTELLPLEGGGSCAYDVSDLQWLEDYCFEFARLTDPINLCIKNIVPTEKAQHVRLFENAVVGLNKDRGVDDQILHQPWAGALSPITKDIN</sequence>
<protein>
    <recommendedName>
        <fullName evidence="3">Parallel beta helix pectate lyase-like protein</fullName>
    </recommendedName>
</protein>
<gene>
    <name evidence="1" type="ORF">C7460_10629</name>
</gene>
<evidence type="ECO:0000313" key="1">
    <source>
        <dbReference type="EMBL" id="REE00092.1"/>
    </source>
</evidence>
<reference evidence="1 2" key="1">
    <citation type="submission" date="2018-07" db="EMBL/GenBank/DDBJ databases">
        <title>Genomic Encyclopedia of Type Strains, Phase IV (KMG-IV): sequencing the most valuable type-strain genomes for metagenomic binning, comparative biology and taxonomic classification.</title>
        <authorList>
            <person name="Goeker M."/>
        </authorList>
    </citation>
    <scope>NUCLEOTIDE SEQUENCE [LARGE SCALE GENOMIC DNA]</scope>
    <source>
        <strain evidence="1 2">DSM 4134</strain>
    </source>
</reference>
<dbReference type="EMBL" id="QREG01000006">
    <property type="protein sequence ID" value="REE00092.1"/>
    <property type="molecule type" value="Genomic_DNA"/>
</dbReference>
<keyword evidence="2" id="KW-1185">Reference proteome</keyword>
<organism evidence="1 2">
    <name type="scientific">Marinoscillum furvescens DSM 4134</name>
    <dbReference type="NCBI Taxonomy" id="1122208"/>
    <lineage>
        <taxon>Bacteria</taxon>
        <taxon>Pseudomonadati</taxon>
        <taxon>Bacteroidota</taxon>
        <taxon>Cytophagia</taxon>
        <taxon>Cytophagales</taxon>
        <taxon>Reichenbachiellaceae</taxon>
        <taxon>Marinoscillum</taxon>
    </lineage>
</organism>